<sequence length="600" mass="67253">MLPDLKIPQSGVFNTMSPDKPSGATAASPVKPTSAVTPKIQNRQHATNQPQQSAFYKDSPRKQLIDSMNMVVSEASSAIDKEVGPDAQILNVENALNLFVREGYVSAANTKSMEMLMFKVIPRLQDEAGVIQRSVLVYYLSALYLVTRLPSVQEGSFEIEPIISRYTLPNLLVLAQKTVQLRFNHVAHSLSYTSVRAEEAERSFIPEINSNAKTLSDSYWSKLSLSPDDVYKRVSAWTEHRNKVREETRQKANSERATELTFIPSINKRLLKYEEKKADTAKVQTGTPTQDTRRQVEDAAATRLYDQGMARHTKIQNLHTKHVSDKMKQELEQCTFSPQIRELKQRVINGSGLVSSTDSHRRSIASAISRMRQSITLDTPTKPTTSKPRKQNQSLMKTLDLVVSPSPPFSTSRSVRSITPRVPYDTADRGVREATSSVSPSRERSLSTAGILTEETYSHRNPKTSRHSGGYQRSTSGTFRPSTCESFNTQSFRDDTGFRSIRSLSRSYSPIHPARDIINDCISHVKSTQPSSTKTTATSVRPKDNPARIASFKNYKVGSDMQKPSRPKLDTHQDRSVFLQKAFFEAHNPSPSQAKEQKLL</sequence>
<proteinExistence type="predicted"/>
<dbReference type="AlphaFoldDB" id="A0A132NWW0"/>
<protein>
    <submittedName>
        <fullName evidence="2">Uncharacterized protein</fullName>
    </submittedName>
</protein>
<comment type="caution">
    <text evidence="2">The sequence shown here is derived from an EMBL/GenBank/DDBJ whole genome shotgun (WGS) entry which is preliminary data.</text>
</comment>
<accession>A0A132NWW0</accession>
<gene>
    <name evidence="2" type="ORF">QR46_1429</name>
</gene>
<feature type="compositionally biased region" description="Polar residues" evidence="1">
    <location>
        <begin position="34"/>
        <end position="54"/>
    </location>
</feature>
<dbReference type="OrthoDB" id="10257332at2759"/>
<dbReference type="EMBL" id="JXTI01000029">
    <property type="protein sequence ID" value="KWX14544.1"/>
    <property type="molecule type" value="Genomic_DNA"/>
</dbReference>
<evidence type="ECO:0000256" key="1">
    <source>
        <dbReference type="SAM" id="MobiDB-lite"/>
    </source>
</evidence>
<feature type="compositionally biased region" description="Polar residues" evidence="1">
    <location>
        <begin position="526"/>
        <end position="539"/>
    </location>
</feature>
<dbReference type="Proteomes" id="UP000070089">
    <property type="component" value="Unassembled WGS sequence"/>
</dbReference>
<name>A0A132NWW0_GIAIN</name>
<feature type="region of interest" description="Disordered" evidence="1">
    <location>
        <begin position="454"/>
        <end position="486"/>
    </location>
</feature>
<evidence type="ECO:0000313" key="2">
    <source>
        <dbReference type="EMBL" id="KWX14544.1"/>
    </source>
</evidence>
<feature type="region of interest" description="Disordered" evidence="1">
    <location>
        <begin position="1"/>
        <end position="58"/>
    </location>
</feature>
<organism evidence="2 3">
    <name type="scientific">Giardia duodenalis assemblage B</name>
    <dbReference type="NCBI Taxonomy" id="1394984"/>
    <lineage>
        <taxon>Eukaryota</taxon>
        <taxon>Metamonada</taxon>
        <taxon>Diplomonadida</taxon>
        <taxon>Hexamitidae</taxon>
        <taxon>Giardiinae</taxon>
        <taxon>Giardia</taxon>
    </lineage>
</organism>
<feature type="region of interest" description="Disordered" evidence="1">
    <location>
        <begin position="526"/>
        <end position="546"/>
    </location>
</feature>
<dbReference type="VEuPathDB" id="GiardiaDB:QR46_1429"/>
<feature type="region of interest" description="Disordered" evidence="1">
    <location>
        <begin position="428"/>
        <end position="447"/>
    </location>
</feature>
<reference evidence="2 3" key="1">
    <citation type="journal article" date="2015" name="Mol. Biochem. Parasitol.">
        <title>Identification of polymorphic genes for use in assemblage B genotyping assays through comparative genomics of multiple assemblage B Giardia duodenalis isolates.</title>
        <authorList>
            <person name="Wielinga C."/>
            <person name="Thompson R.C."/>
            <person name="Monis P."/>
            <person name="Ryan U."/>
        </authorList>
    </citation>
    <scope>NUCLEOTIDE SEQUENCE [LARGE SCALE GENOMIC DNA]</scope>
    <source>
        <strain evidence="2 3">BAH15c1</strain>
    </source>
</reference>
<feature type="compositionally biased region" description="Polar residues" evidence="1">
    <location>
        <begin position="471"/>
        <end position="486"/>
    </location>
</feature>
<evidence type="ECO:0000313" key="3">
    <source>
        <dbReference type="Proteomes" id="UP000070089"/>
    </source>
</evidence>